<dbReference type="GO" id="GO:0010420">
    <property type="term" value="F:polyprenyldihydroxybenzoate methyltransferase activity"/>
    <property type="evidence" value="ECO:0007669"/>
    <property type="project" value="UniProtKB-UniRule"/>
</dbReference>
<dbReference type="GO" id="GO:0031314">
    <property type="term" value="C:extrinsic component of mitochondrial inner membrane"/>
    <property type="evidence" value="ECO:0007669"/>
    <property type="project" value="UniProtKB-UniRule"/>
</dbReference>
<keyword evidence="5" id="KW-0460">Magnesium</keyword>
<dbReference type="SUPFAM" id="SSF53335">
    <property type="entry name" value="S-adenosyl-L-methionine-dependent methyltransferases"/>
    <property type="match status" value="1"/>
</dbReference>
<dbReference type="AlphaFoldDB" id="A0A7S0ETZ2"/>
<keyword evidence="4 5" id="KW-0949">S-adenosyl-L-methionine</keyword>
<feature type="binding site" evidence="5">
    <location>
        <position position="108"/>
    </location>
    <ligand>
        <name>S-adenosyl-L-methionine</name>
        <dbReference type="ChEBI" id="CHEBI:59789"/>
    </ligand>
</feature>
<evidence type="ECO:0000256" key="2">
    <source>
        <dbReference type="ARBA" id="ARBA00022679"/>
    </source>
</evidence>
<dbReference type="InterPro" id="IPR010233">
    <property type="entry name" value="UbiG_MeTrfase"/>
</dbReference>
<comment type="catalytic activity">
    <reaction evidence="5">
        <text>a 3-demethylubiquinol + S-adenosyl-L-methionine = a ubiquinol + S-adenosyl-L-homocysteine + H(+)</text>
        <dbReference type="Rhea" id="RHEA:44380"/>
        <dbReference type="Rhea" id="RHEA-COMP:9566"/>
        <dbReference type="Rhea" id="RHEA-COMP:10914"/>
        <dbReference type="ChEBI" id="CHEBI:15378"/>
        <dbReference type="ChEBI" id="CHEBI:17976"/>
        <dbReference type="ChEBI" id="CHEBI:57856"/>
        <dbReference type="ChEBI" id="CHEBI:59789"/>
        <dbReference type="ChEBI" id="CHEBI:84422"/>
        <dbReference type="EC" id="2.1.1.64"/>
    </reaction>
</comment>
<dbReference type="HAMAP" id="MF_00472">
    <property type="entry name" value="UbiG"/>
    <property type="match status" value="1"/>
</dbReference>
<name>A0A7S0ETZ2_9CRYP</name>
<dbReference type="GO" id="GO:0032259">
    <property type="term" value="P:methylation"/>
    <property type="evidence" value="ECO:0007669"/>
    <property type="project" value="UniProtKB-KW"/>
</dbReference>
<feature type="binding site" evidence="5">
    <location>
        <position position="87"/>
    </location>
    <ligand>
        <name>S-adenosyl-L-methionine</name>
        <dbReference type="ChEBI" id="CHEBI:59789"/>
    </ligand>
</feature>
<evidence type="ECO:0000313" key="6">
    <source>
        <dbReference type="EMBL" id="CAD8493563.1"/>
    </source>
</evidence>
<dbReference type="EC" id="2.1.1.64" evidence="5"/>
<dbReference type="Gene3D" id="3.40.50.150">
    <property type="entry name" value="Vaccinia Virus protein VP39"/>
    <property type="match status" value="1"/>
</dbReference>
<keyword evidence="5" id="KW-0496">Mitochondrion</keyword>
<reference evidence="6" key="1">
    <citation type="submission" date="2021-01" db="EMBL/GenBank/DDBJ databases">
        <authorList>
            <person name="Corre E."/>
            <person name="Pelletier E."/>
            <person name="Niang G."/>
            <person name="Scheremetjew M."/>
            <person name="Finn R."/>
            <person name="Kale V."/>
            <person name="Holt S."/>
            <person name="Cochrane G."/>
            <person name="Meng A."/>
            <person name="Brown T."/>
            <person name="Cohen L."/>
        </authorList>
    </citation>
    <scope>NUCLEOTIDE SEQUENCE</scope>
    <source>
        <strain evidence="6">CCMP325</strain>
    </source>
</reference>
<comment type="cofactor">
    <cofactor evidence="5">
        <name>Mg(2+)</name>
        <dbReference type="ChEBI" id="CHEBI:18420"/>
    </cofactor>
</comment>
<feature type="binding site" evidence="5">
    <location>
        <position position="165"/>
    </location>
    <ligand>
        <name>Mg(2+)</name>
        <dbReference type="ChEBI" id="CHEBI:18420"/>
    </ligand>
</feature>
<feature type="binding site" evidence="5">
    <location>
        <position position="52"/>
    </location>
    <ligand>
        <name>S-adenosyl-L-methionine</name>
        <dbReference type="ChEBI" id="CHEBI:59789"/>
    </ligand>
</feature>
<feature type="binding site" evidence="5">
    <location>
        <position position="164"/>
    </location>
    <ligand>
        <name>S-adenosyl-L-methionine</name>
        <dbReference type="ChEBI" id="CHEBI:59789"/>
    </ligand>
</feature>
<comment type="function">
    <text evidence="5">O-methyltransferase required for two non-consecutive steps during ubiquinone biosynthesis. Catalyzes the 2 O-methylation of 3,4-dihydroxy-5-(all-trans-polyprenyl)benzoic acid into 4-hydroxy-3-methoxy-5-(all-trans-polyprenyl)benzoic acid. Also catalyzes the last step of ubiquinone biosynthesis by mediating methylation of 3-demethylubiquinone into ubiquinone. Also able to mediate the methylation of 3-demethylubiquinol into ubiquinol.</text>
</comment>
<evidence type="ECO:0000256" key="1">
    <source>
        <dbReference type="ARBA" id="ARBA00022603"/>
    </source>
</evidence>
<evidence type="ECO:0000256" key="4">
    <source>
        <dbReference type="ARBA" id="ARBA00022691"/>
    </source>
</evidence>
<dbReference type="EC" id="2.1.1.114" evidence="5"/>
<dbReference type="GO" id="GO:0046872">
    <property type="term" value="F:metal ion binding"/>
    <property type="evidence" value="ECO:0007669"/>
    <property type="project" value="UniProtKB-KW"/>
</dbReference>
<comment type="catalytic activity">
    <reaction evidence="5">
        <text>a 3-demethylubiquinone + S-adenosyl-L-methionine = a ubiquinone + S-adenosyl-L-homocysteine</text>
        <dbReference type="Rhea" id="RHEA:81215"/>
        <dbReference type="Rhea" id="RHEA-COMP:9565"/>
        <dbReference type="Rhea" id="RHEA-COMP:19654"/>
        <dbReference type="ChEBI" id="CHEBI:16389"/>
        <dbReference type="ChEBI" id="CHEBI:57856"/>
        <dbReference type="ChEBI" id="CHEBI:59789"/>
        <dbReference type="ChEBI" id="CHEBI:231825"/>
    </reaction>
</comment>
<keyword evidence="2 5" id="KW-0808">Transferase</keyword>
<dbReference type="CDD" id="cd02440">
    <property type="entry name" value="AdoMet_MTases"/>
    <property type="match status" value="1"/>
</dbReference>
<dbReference type="PANTHER" id="PTHR43464">
    <property type="entry name" value="METHYLTRANSFERASE"/>
    <property type="match status" value="1"/>
</dbReference>
<dbReference type="UniPathway" id="UPA00232"/>
<dbReference type="EMBL" id="HBEO01023205">
    <property type="protein sequence ID" value="CAD8493563.1"/>
    <property type="molecule type" value="Transcribed_RNA"/>
</dbReference>
<dbReference type="GO" id="GO:0061542">
    <property type="term" value="F:3-demethylubiquinol 3-O-methyltransferase activity"/>
    <property type="evidence" value="ECO:0007669"/>
    <property type="project" value="UniProtKB-UniRule"/>
</dbReference>
<protein>
    <recommendedName>
        <fullName evidence="5">Ubiquinone biosynthesis O-methyltransferase, mitochondrial</fullName>
    </recommendedName>
    <alternativeName>
        <fullName evidence="5">3-demethylubiquinol 3-O-methyltransferase</fullName>
        <ecNumber evidence="5">2.1.1.64</ecNumber>
    </alternativeName>
    <alternativeName>
        <fullName evidence="5">3-demethylubiquinone 3-O-methyltransferase</fullName>
        <ecNumber evidence="5">2.1.1.-</ecNumber>
    </alternativeName>
    <alternativeName>
        <fullName evidence="5">Polyprenyldihydroxybenzoate methyltransferase</fullName>
        <ecNumber evidence="5">2.1.1.114</ecNumber>
    </alternativeName>
</protein>
<comment type="subunit">
    <text evidence="5">Component of a multi-subunit COQ enzyme complex.</text>
</comment>
<comment type="subcellular location">
    <subcellularLocation>
        <location evidence="5">Mitochondrion inner membrane</location>
        <topology evidence="5">Peripheral membrane protein</topology>
        <orientation evidence="5">Matrix side</orientation>
    </subcellularLocation>
</comment>
<organism evidence="6">
    <name type="scientific">Hanusia phi</name>
    <dbReference type="NCBI Taxonomy" id="3032"/>
    <lineage>
        <taxon>Eukaryota</taxon>
        <taxon>Cryptophyceae</taxon>
        <taxon>Pyrenomonadales</taxon>
        <taxon>Geminigeraceae</taxon>
        <taxon>Hanusia</taxon>
    </lineage>
</organism>
<keyword evidence="3 5" id="KW-0831">Ubiquinone biosynthesis</keyword>
<dbReference type="EC" id="2.1.1.-" evidence="5"/>
<comment type="pathway">
    <text evidence="5">Cofactor biosynthesis; ubiquinone biosynthesis.</text>
</comment>
<proteinExistence type="inferred from homology"/>
<keyword evidence="5" id="KW-0472">Membrane</keyword>
<dbReference type="InterPro" id="IPR029063">
    <property type="entry name" value="SAM-dependent_MTases_sf"/>
</dbReference>
<gene>
    <name evidence="6" type="ORF">HPHI1048_LOCUS15666</name>
</gene>
<dbReference type="PANTHER" id="PTHR43464:SF19">
    <property type="entry name" value="UBIQUINONE BIOSYNTHESIS O-METHYLTRANSFERASE, MITOCHONDRIAL"/>
    <property type="match status" value="1"/>
</dbReference>
<keyword evidence="5" id="KW-0999">Mitochondrion inner membrane</keyword>
<evidence type="ECO:0000256" key="5">
    <source>
        <dbReference type="HAMAP-Rule" id="MF_03190"/>
    </source>
</evidence>
<feature type="binding site" evidence="5">
    <location>
        <position position="169"/>
    </location>
    <ligand>
        <name>Mg(2+)</name>
        <dbReference type="ChEBI" id="CHEBI:18420"/>
    </ligand>
</feature>
<accession>A0A7S0ETZ2</accession>
<feature type="binding site" evidence="5">
    <location>
        <position position="168"/>
    </location>
    <ligand>
        <name>Mg(2+)</name>
        <dbReference type="ChEBI" id="CHEBI:18420"/>
    </ligand>
</feature>
<evidence type="ECO:0000256" key="3">
    <source>
        <dbReference type="ARBA" id="ARBA00022688"/>
    </source>
</evidence>
<keyword evidence="5" id="KW-0479">Metal-binding</keyword>
<keyword evidence="1 5" id="KW-0489">Methyltransferase</keyword>
<dbReference type="NCBIfam" id="TIGR01983">
    <property type="entry name" value="UbiG"/>
    <property type="match status" value="1"/>
</dbReference>
<comment type="catalytic activity">
    <reaction evidence="5">
        <text>a 3,4-dihydroxy-5-(all-trans-polyprenyl)benzoate + S-adenosyl-L-methionine = a 4-hydroxy-3-methoxy-5-(all-trans-polyprenyl)benzoate + S-adenosyl-L-homocysteine + H(+)</text>
        <dbReference type="Rhea" id="RHEA:44452"/>
        <dbReference type="Rhea" id="RHEA-COMP:10930"/>
        <dbReference type="Rhea" id="RHEA-COMP:10931"/>
        <dbReference type="ChEBI" id="CHEBI:15378"/>
        <dbReference type="ChEBI" id="CHEBI:57856"/>
        <dbReference type="ChEBI" id="CHEBI:59789"/>
        <dbReference type="ChEBI" id="CHEBI:64694"/>
        <dbReference type="ChEBI" id="CHEBI:84443"/>
        <dbReference type="EC" id="2.1.1.114"/>
    </reaction>
</comment>
<dbReference type="Pfam" id="PF13489">
    <property type="entry name" value="Methyltransf_23"/>
    <property type="match status" value="1"/>
</dbReference>
<comment type="similarity">
    <text evidence="5">Belongs to the class I-like SAM-binding methyltransferase superfamily. UbiG/COQ3 family.</text>
</comment>
<sequence>MRAGRRLGEERLERRKHSTVDADEVNKFGAIGRAWWDVHGPQKALHSLNALRVPFLQSMLNQTISRLQAEKKQQRDVLEDLSIVDVGCGGGILAEQLSHLGAHVLGIDAAKENIQVAEEHAKMRGMGPDGGEDGRKRGGSLTYRHVTADDLIREQRTFDVVVCSEVLEHVSDLRLMVNQLMQLVAPQGSLYITTMNKTVMSYGLGIVAAERLLKLVPDGTHDWNKFVKPEDLTQQLTSAGFNVKRILGAAYNPLTNRWHPVPDLSVNYLLFAHKQAAN</sequence>